<keyword evidence="2 5" id="KW-0699">rRNA-binding</keyword>
<evidence type="ECO:0000259" key="6">
    <source>
        <dbReference type="Pfam" id="PF05670"/>
    </source>
</evidence>
<evidence type="ECO:0000256" key="1">
    <source>
        <dbReference type="ARBA" id="ARBA00022555"/>
    </source>
</evidence>
<evidence type="ECO:0000256" key="3">
    <source>
        <dbReference type="ARBA" id="ARBA00022884"/>
    </source>
</evidence>
<gene>
    <name evidence="5" type="primary">rqcH</name>
    <name evidence="7" type="ORF">ACFPTR_03845</name>
</gene>
<keyword evidence="3 5" id="KW-0694">RNA-binding</keyword>
<comment type="subunit">
    <text evidence="5">Associates with stalled 50S ribosomal subunits. Binds to RqcP.</text>
</comment>
<comment type="similarity">
    <text evidence="5">Belongs to the NEMF family.</text>
</comment>
<dbReference type="InterPro" id="IPR008532">
    <property type="entry name" value="NFACT_RNA-bd"/>
</dbReference>
<proteinExistence type="inferred from homology"/>
<evidence type="ECO:0000256" key="4">
    <source>
        <dbReference type="ARBA" id="ARBA00022917"/>
    </source>
</evidence>
<keyword evidence="4 5" id="KW-0648">Protein biosynthesis</keyword>
<dbReference type="Gene3D" id="1.10.8.50">
    <property type="match status" value="1"/>
</dbReference>
<organism evidence="7 8">
    <name type="scientific">Aliibacillus thermotolerans</name>
    <dbReference type="NCBI Taxonomy" id="1834418"/>
    <lineage>
        <taxon>Bacteria</taxon>
        <taxon>Bacillati</taxon>
        <taxon>Bacillota</taxon>
        <taxon>Bacilli</taxon>
        <taxon>Bacillales</taxon>
        <taxon>Bacillaceae</taxon>
        <taxon>Aliibacillus</taxon>
    </lineage>
</organism>
<protein>
    <recommendedName>
        <fullName evidence="5">Rqc2 homolog RqcH</fullName>
        <shortName evidence="5">RqcH</shortName>
    </recommendedName>
</protein>
<evidence type="ECO:0000256" key="2">
    <source>
        <dbReference type="ARBA" id="ARBA00022730"/>
    </source>
</evidence>
<comment type="caution">
    <text evidence="7">The sequence shown here is derived from an EMBL/GenBank/DDBJ whole genome shotgun (WGS) entry which is preliminary data.</text>
</comment>
<evidence type="ECO:0000256" key="5">
    <source>
        <dbReference type="HAMAP-Rule" id="MF_00844"/>
    </source>
</evidence>
<name>A0ABW0U5I7_9BACI</name>
<sequence length="571" mass="66234">MAFDGMMMRAVLHECEHTIKNGRITKVRQPHDTDLLLTIRANRHNYQLLLSANAHFARFHLTEEKMTNPEEPPMFCMMLRKHIENGRLIDMKQDGLERIVTFVIEGKDEIGDVRKKHLIVELMGKHSNILLVDPETNLILDSMKHIPPSVNRHRTILPGRTYIEPPKQQKLNPLTADEEAVLKKLDMNSGRLDKQLVDAFEGISPQSAKEIVHRAGLGHGRKLAKTFVAVMQQIKQHRYDPQIVENDKKEFYSVIALTHVDGKVKTFEHVGEMLDRFFVGKAERDRVKQQANDMERLLRNEWQKNKRKLKKLEKTLSAAKQMDQYQKLGELLTAHLHLLQGGETSIEVVDYYDEEGKTITIPLDREKSPSENAQHYFRKYNKAKTSLVMTKKQMEETKEEIRYLEQLIQQLESASLQDIEEIREELREEGYLKKRSTTKKKRKQSRPSYETFLSSEGIPILVGKNNKQNEYITNRVAHKEDTWLHTKDIPGSHVVIRSSSFGEQTLLEAAQLAAYYSKAKDSSSVPVDYTKMKHVRKPNGAKPGFVIYDHQSTLFVTPDKDIIFRLERERN</sequence>
<keyword evidence="5" id="KW-0175">Coiled coil</keyword>
<evidence type="ECO:0000313" key="7">
    <source>
        <dbReference type="EMBL" id="MFC5628024.1"/>
    </source>
</evidence>
<comment type="function">
    <text evidence="5">Key component of the ribosome quality control system (RQC), a ribosome-associated complex that mediates the extraction of incompletely synthesized nascent chains from stalled ribosomes and their subsequent degradation. RqcH recruits Ala-charged tRNA, and with RqcP directs the elongation of stalled nascent chains on 50S ribosomal subunits, leading to non-templated C-terminal alanine extensions (Ala tail). The Ala tail promotes nascent chain degradation. May add between 1 and at least 8 Ala residues. Binds to stalled 50S ribosomal subunits.</text>
</comment>
<dbReference type="Gene3D" id="3.40.970.40">
    <property type="entry name" value="fibrinogen binding protein from staphylococcus aureus domain like"/>
    <property type="match status" value="1"/>
</dbReference>
<feature type="coiled-coil region" evidence="5">
    <location>
        <begin position="380"/>
        <end position="414"/>
    </location>
</feature>
<keyword evidence="1 5" id="KW-0820">tRNA-binding</keyword>
<dbReference type="Pfam" id="PF05833">
    <property type="entry name" value="NFACT_N"/>
    <property type="match status" value="1"/>
</dbReference>
<dbReference type="HAMAP" id="MF_00844_B">
    <property type="entry name" value="RqcH_B"/>
    <property type="match status" value="1"/>
</dbReference>
<feature type="domain" description="NFACT RNA-binding" evidence="6">
    <location>
        <begin position="451"/>
        <end position="540"/>
    </location>
</feature>
<dbReference type="EMBL" id="JBHSPF010000018">
    <property type="protein sequence ID" value="MFC5628024.1"/>
    <property type="molecule type" value="Genomic_DNA"/>
</dbReference>
<dbReference type="Pfam" id="PF05670">
    <property type="entry name" value="NFACT-R_1"/>
    <property type="match status" value="1"/>
</dbReference>
<dbReference type="Proteomes" id="UP001596143">
    <property type="component" value="Unassembled WGS sequence"/>
</dbReference>
<evidence type="ECO:0000313" key="8">
    <source>
        <dbReference type="Proteomes" id="UP001596143"/>
    </source>
</evidence>
<accession>A0ABW0U5I7</accession>
<dbReference type="InterPro" id="IPR051608">
    <property type="entry name" value="RQC_Subunit_NEMF"/>
</dbReference>
<dbReference type="PANTHER" id="PTHR15239">
    <property type="entry name" value="NUCLEAR EXPORT MEDIATOR FACTOR NEMF"/>
    <property type="match status" value="1"/>
</dbReference>
<dbReference type="RefSeq" id="WP_270898062.1">
    <property type="nucleotide sequence ID" value="NZ_JBHSPF010000018.1"/>
</dbReference>
<reference evidence="8" key="1">
    <citation type="journal article" date="2019" name="Int. J. Syst. Evol. Microbiol.">
        <title>The Global Catalogue of Microorganisms (GCM) 10K type strain sequencing project: providing services to taxonomists for standard genome sequencing and annotation.</title>
        <authorList>
            <consortium name="The Broad Institute Genomics Platform"/>
            <consortium name="The Broad Institute Genome Sequencing Center for Infectious Disease"/>
            <person name="Wu L."/>
            <person name="Ma J."/>
        </authorList>
    </citation>
    <scope>NUCLEOTIDE SEQUENCE [LARGE SCALE GENOMIC DNA]</scope>
    <source>
        <strain evidence="8">CGMCC 1.15790</strain>
    </source>
</reference>
<dbReference type="PANTHER" id="PTHR15239:SF6">
    <property type="entry name" value="RIBOSOME QUALITY CONTROL COMPLEX SUBUNIT NEMF"/>
    <property type="match status" value="1"/>
</dbReference>
<keyword evidence="8" id="KW-1185">Reference proteome</keyword>
<dbReference type="Gene3D" id="2.30.310.10">
    <property type="entry name" value="ibrinogen binding protein from staphylococcus aureus domain"/>
    <property type="match status" value="1"/>
</dbReference>
<dbReference type="InterPro" id="IPR043682">
    <property type="entry name" value="RqcH_bacterial"/>
</dbReference>